<feature type="non-terminal residue" evidence="2">
    <location>
        <position position="46"/>
    </location>
</feature>
<dbReference type="Pfam" id="PF00456">
    <property type="entry name" value="Transketolase_N"/>
    <property type="match status" value="1"/>
</dbReference>
<evidence type="ECO:0000313" key="2">
    <source>
        <dbReference type="EMBL" id="SVE52357.1"/>
    </source>
</evidence>
<dbReference type="AlphaFoldDB" id="A0A383E6A6"/>
<feature type="non-terminal residue" evidence="2">
    <location>
        <position position="1"/>
    </location>
</feature>
<dbReference type="EMBL" id="UINC01223241">
    <property type="protein sequence ID" value="SVE52357.1"/>
    <property type="molecule type" value="Genomic_DNA"/>
</dbReference>
<name>A0A383E6A6_9ZZZZ</name>
<organism evidence="2">
    <name type="scientific">marine metagenome</name>
    <dbReference type="NCBI Taxonomy" id="408172"/>
    <lineage>
        <taxon>unclassified sequences</taxon>
        <taxon>metagenomes</taxon>
        <taxon>ecological metagenomes</taxon>
    </lineage>
</organism>
<accession>A0A383E6A6</accession>
<dbReference type="Gene3D" id="3.40.50.970">
    <property type="match status" value="1"/>
</dbReference>
<reference evidence="2" key="1">
    <citation type="submission" date="2018-05" db="EMBL/GenBank/DDBJ databases">
        <authorList>
            <person name="Lanie J.A."/>
            <person name="Ng W.-L."/>
            <person name="Kazmierczak K.M."/>
            <person name="Andrzejewski T.M."/>
            <person name="Davidsen T.M."/>
            <person name="Wayne K.J."/>
            <person name="Tettelin H."/>
            <person name="Glass J.I."/>
            <person name="Rusch D."/>
            <person name="Podicherti R."/>
            <person name="Tsui H.-C.T."/>
            <person name="Winkler M.E."/>
        </authorList>
    </citation>
    <scope>NUCLEOTIDE SEQUENCE</scope>
</reference>
<proteinExistence type="predicted"/>
<evidence type="ECO:0000259" key="1">
    <source>
        <dbReference type="Pfam" id="PF00456"/>
    </source>
</evidence>
<dbReference type="InterPro" id="IPR005474">
    <property type="entry name" value="Transketolase_N"/>
</dbReference>
<dbReference type="SUPFAM" id="SSF52518">
    <property type="entry name" value="Thiamin diphosphate-binding fold (THDP-binding)"/>
    <property type="match status" value="1"/>
</dbReference>
<gene>
    <name evidence="2" type="ORF">METZ01_LOCUS505211</name>
</gene>
<protein>
    <recommendedName>
        <fullName evidence="1">Transketolase N-terminal domain-containing protein</fullName>
    </recommendedName>
</protein>
<dbReference type="PANTHER" id="PTHR47514">
    <property type="entry name" value="TRANSKETOLASE N-TERMINAL SECTION-RELATED"/>
    <property type="match status" value="1"/>
</dbReference>
<sequence>MSIMEIIRVLYDNFLKIDPANPKDHHRDRFILSKGHGCLAQYVVLA</sequence>
<dbReference type="InterPro" id="IPR029061">
    <property type="entry name" value="THDP-binding"/>
</dbReference>
<dbReference type="PANTHER" id="PTHR47514:SF2">
    <property type="entry name" value="TRANSKETOLASE"/>
    <property type="match status" value="1"/>
</dbReference>
<feature type="domain" description="Transketolase N-terminal" evidence="1">
    <location>
        <begin position="1"/>
        <end position="45"/>
    </location>
</feature>